<dbReference type="Pfam" id="PF00089">
    <property type="entry name" value="Trypsin"/>
    <property type="match status" value="1"/>
</dbReference>
<keyword evidence="4 6" id="KW-0378">Hydrolase</keyword>
<dbReference type="GO" id="GO:0004252">
    <property type="term" value="F:serine-type endopeptidase activity"/>
    <property type="evidence" value="ECO:0007669"/>
    <property type="project" value="InterPro"/>
</dbReference>
<evidence type="ECO:0000256" key="3">
    <source>
        <dbReference type="ARBA" id="ARBA00022729"/>
    </source>
</evidence>
<name>A0A5J6WMA8_MORMI</name>
<dbReference type="KEGG" id="mmaa:FR932_12680"/>
<dbReference type="InterPro" id="IPR009003">
    <property type="entry name" value="Peptidase_S1_PA"/>
</dbReference>
<dbReference type="AlphaFoldDB" id="A0A5J6WMA8"/>
<protein>
    <recommendedName>
        <fullName evidence="6">Serine protease</fullName>
        <ecNumber evidence="6">3.4.21.-</ecNumber>
    </recommendedName>
</protein>
<dbReference type="OrthoDB" id="267336at2"/>
<evidence type="ECO:0000256" key="2">
    <source>
        <dbReference type="ARBA" id="ARBA00022670"/>
    </source>
</evidence>
<keyword evidence="9" id="KW-1185">Reference proteome</keyword>
<organism evidence="8 9">
    <name type="scientific">Moritella marina ATCC 15381</name>
    <dbReference type="NCBI Taxonomy" id="1202962"/>
    <lineage>
        <taxon>Bacteria</taxon>
        <taxon>Pseudomonadati</taxon>
        <taxon>Pseudomonadota</taxon>
        <taxon>Gammaproteobacteria</taxon>
        <taxon>Alteromonadales</taxon>
        <taxon>Moritellaceae</taxon>
        <taxon>Moritella</taxon>
    </lineage>
</organism>
<evidence type="ECO:0000313" key="9">
    <source>
        <dbReference type="Proteomes" id="UP000327424"/>
    </source>
</evidence>
<dbReference type="Gene3D" id="2.40.10.10">
    <property type="entry name" value="Trypsin-like serine proteases"/>
    <property type="match status" value="2"/>
</dbReference>
<comment type="similarity">
    <text evidence="1 6">Belongs to the peptidase S1B family.</text>
</comment>
<dbReference type="PRINTS" id="PR00839">
    <property type="entry name" value="V8PROTEASE"/>
</dbReference>
<accession>A0A5J6WMA8</accession>
<keyword evidence="2 6" id="KW-0645">Protease</keyword>
<dbReference type="Proteomes" id="UP000327424">
    <property type="component" value="Chromosome"/>
</dbReference>
<keyword evidence="3 6" id="KW-0732">Signal</keyword>
<reference evidence="8 9" key="1">
    <citation type="submission" date="2019-09" db="EMBL/GenBank/DDBJ databases">
        <title>Hybrid Assembly of the complete Genome of the Deep-Sea Bacterium Moritella marina from long Nanopore and Illumina reads.</title>
        <authorList>
            <person name="Magin S."/>
            <person name="Georgoulis A."/>
            <person name="Papadimitriou K."/>
            <person name="Iliakis G."/>
            <person name="Vorgias C.E."/>
        </authorList>
    </citation>
    <scope>NUCLEOTIDE SEQUENCE [LARGE SCALE GENOMIC DNA]</scope>
    <source>
        <strain evidence="8 9">MP-1</strain>
    </source>
</reference>
<dbReference type="EMBL" id="CP044399">
    <property type="protein sequence ID" value="QFI38644.1"/>
    <property type="molecule type" value="Genomic_DNA"/>
</dbReference>
<gene>
    <name evidence="8" type="ORF">FR932_12680</name>
</gene>
<proteinExistence type="inferred from homology"/>
<evidence type="ECO:0000256" key="6">
    <source>
        <dbReference type="RuleBase" id="RU004296"/>
    </source>
</evidence>
<sequence length="369" mass="41322">MKSLKNIAILSLLPTSAFAIGLLDRGADLYDTSSLRHSMQGNGFAVVKGSCCTGTLIDPYWVITADHVSSSKWSVNKYEEKTEGNYTIVAQQKTQLDMTNDPWGKVKWIIKDKHGENIDLAIFKLNKPFDIIKPAEIYDFRKLGFELGGKLGYVPNRSGSQQIVGTFTHRADKDYKTWPRTGWLDVSYTGLPHTKYESDIAGGDSGSGVYVEHKDKIYLVGAMAMTFRVGSKTGQSGMSASYFLEQIEKIMADNAYIKSLSLQDWKVETSKLQEVFHSSPYVENYVEESFKSVVGDKYRISFDVNAAAKYDIEVEGRKISFDRVQNEEVLYTELVSTDGELNIKLTNKSDIENGVKNPADFAGVFIHKL</sequence>
<dbReference type="InterPro" id="IPR001254">
    <property type="entry name" value="Trypsin_dom"/>
</dbReference>
<feature type="chain" id="PRO_5023970185" description="Serine protease" evidence="6">
    <location>
        <begin position="20"/>
        <end position="369"/>
    </location>
</feature>
<evidence type="ECO:0000259" key="7">
    <source>
        <dbReference type="Pfam" id="PF00089"/>
    </source>
</evidence>
<dbReference type="SUPFAM" id="SSF50494">
    <property type="entry name" value="Trypsin-like serine proteases"/>
    <property type="match status" value="1"/>
</dbReference>
<evidence type="ECO:0000256" key="1">
    <source>
        <dbReference type="ARBA" id="ARBA00008764"/>
    </source>
</evidence>
<dbReference type="EC" id="3.4.21.-" evidence="6"/>
<evidence type="ECO:0000313" key="8">
    <source>
        <dbReference type="EMBL" id="QFI38644.1"/>
    </source>
</evidence>
<dbReference type="RefSeq" id="WP_019439471.1">
    <property type="nucleotide sequence ID" value="NZ_ALOE01000002.1"/>
</dbReference>
<feature type="signal peptide" evidence="6">
    <location>
        <begin position="1"/>
        <end position="19"/>
    </location>
</feature>
<dbReference type="InterPro" id="IPR043504">
    <property type="entry name" value="Peptidase_S1_PA_chymotrypsin"/>
</dbReference>
<feature type="domain" description="Peptidase S1" evidence="7">
    <location>
        <begin position="49"/>
        <end position="225"/>
    </location>
</feature>
<dbReference type="InterPro" id="IPR008256">
    <property type="entry name" value="Peptidase_S1B"/>
</dbReference>
<evidence type="ECO:0000256" key="4">
    <source>
        <dbReference type="ARBA" id="ARBA00022801"/>
    </source>
</evidence>
<dbReference type="GO" id="GO:0006508">
    <property type="term" value="P:proteolysis"/>
    <property type="evidence" value="ECO:0007669"/>
    <property type="project" value="UniProtKB-KW"/>
</dbReference>
<keyword evidence="5 6" id="KW-0720">Serine protease</keyword>
<evidence type="ECO:0000256" key="5">
    <source>
        <dbReference type="ARBA" id="ARBA00022825"/>
    </source>
</evidence>